<feature type="transmembrane region" description="Helical" evidence="6">
    <location>
        <begin position="307"/>
        <end position="324"/>
    </location>
</feature>
<keyword evidence="5 6" id="KW-0472">Membrane</keyword>
<dbReference type="PROSITE" id="PS00216">
    <property type="entry name" value="SUGAR_TRANSPORT_1"/>
    <property type="match status" value="1"/>
</dbReference>
<keyword evidence="4 6" id="KW-1133">Transmembrane helix</keyword>
<feature type="transmembrane region" description="Helical" evidence="6">
    <location>
        <begin position="41"/>
        <end position="65"/>
    </location>
</feature>
<dbReference type="Proteomes" id="UP000799750">
    <property type="component" value="Unassembled WGS sequence"/>
</dbReference>
<name>A0A6A6QI89_9PEZI</name>
<dbReference type="GO" id="GO:0005886">
    <property type="term" value="C:plasma membrane"/>
    <property type="evidence" value="ECO:0007669"/>
    <property type="project" value="TreeGrafter"/>
</dbReference>
<keyword evidence="9" id="KW-1185">Reference proteome</keyword>
<protein>
    <submittedName>
        <fullName evidence="8">Trichothecene efflux pump</fullName>
    </submittedName>
</protein>
<evidence type="ECO:0000256" key="3">
    <source>
        <dbReference type="ARBA" id="ARBA00022692"/>
    </source>
</evidence>
<dbReference type="InterPro" id="IPR005829">
    <property type="entry name" value="Sugar_transporter_CS"/>
</dbReference>
<dbReference type="Gene3D" id="1.20.1250.20">
    <property type="entry name" value="MFS general substrate transporter like domains"/>
    <property type="match status" value="1"/>
</dbReference>
<evidence type="ECO:0000256" key="6">
    <source>
        <dbReference type="SAM" id="Phobius"/>
    </source>
</evidence>
<feature type="transmembrane region" description="Helical" evidence="6">
    <location>
        <begin position="108"/>
        <end position="126"/>
    </location>
</feature>
<feature type="domain" description="Major facilitator superfamily (MFS) profile" evidence="7">
    <location>
        <begin position="42"/>
        <end position="549"/>
    </location>
</feature>
<accession>A0A6A6QI89</accession>
<comment type="subcellular location">
    <subcellularLocation>
        <location evidence="1">Membrane</location>
        <topology evidence="1">Multi-pass membrane protein</topology>
    </subcellularLocation>
</comment>
<dbReference type="InterPro" id="IPR010573">
    <property type="entry name" value="MFS_Str1/Tri12-like"/>
</dbReference>
<organism evidence="8 9">
    <name type="scientific">Lophium mytilinum</name>
    <dbReference type="NCBI Taxonomy" id="390894"/>
    <lineage>
        <taxon>Eukaryota</taxon>
        <taxon>Fungi</taxon>
        <taxon>Dikarya</taxon>
        <taxon>Ascomycota</taxon>
        <taxon>Pezizomycotina</taxon>
        <taxon>Dothideomycetes</taxon>
        <taxon>Pleosporomycetidae</taxon>
        <taxon>Mytilinidiales</taxon>
        <taxon>Mytilinidiaceae</taxon>
        <taxon>Lophium</taxon>
    </lineage>
</organism>
<dbReference type="GO" id="GO:0022857">
    <property type="term" value="F:transmembrane transporter activity"/>
    <property type="evidence" value="ECO:0007669"/>
    <property type="project" value="InterPro"/>
</dbReference>
<gene>
    <name evidence="8" type="ORF">BU16DRAFT_593099</name>
</gene>
<dbReference type="CDD" id="cd06179">
    <property type="entry name" value="MFS_TRI12_like"/>
    <property type="match status" value="1"/>
</dbReference>
<feature type="transmembrane region" description="Helical" evidence="6">
    <location>
        <begin position="373"/>
        <end position="393"/>
    </location>
</feature>
<dbReference type="PANTHER" id="PTHR23501:SF109">
    <property type="entry name" value="MAJOR FACILITATOR SUPERFAMILY (MFS) PROFILE DOMAIN-CONTAINING PROTEIN-RELATED"/>
    <property type="match status" value="1"/>
</dbReference>
<feature type="transmembrane region" description="Helical" evidence="6">
    <location>
        <begin position="77"/>
        <end position="96"/>
    </location>
</feature>
<proteinExistence type="predicted"/>
<dbReference type="SUPFAM" id="SSF103473">
    <property type="entry name" value="MFS general substrate transporter"/>
    <property type="match status" value="1"/>
</dbReference>
<keyword evidence="3 6" id="KW-0812">Transmembrane</keyword>
<dbReference type="OrthoDB" id="2587356at2759"/>
<feature type="transmembrane region" description="Helical" evidence="6">
    <location>
        <begin position="173"/>
        <end position="191"/>
    </location>
</feature>
<feature type="transmembrane region" description="Helical" evidence="6">
    <location>
        <begin position="236"/>
        <end position="258"/>
    </location>
</feature>
<evidence type="ECO:0000259" key="7">
    <source>
        <dbReference type="PROSITE" id="PS50850"/>
    </source>
</evidence>
<feature type="transmembrane region" description="Helical" evidence="6">
    <location>
        <begin position="132"/>
        <end position="153"/>
    </location>
</feature>
<evidence type="ECO:0000256" key="1">
    <source>
        <dbReference type="ARBA" id="ARBA00004141"/>
    </source>
</evidence>
<dbReference type="InterPro" id="IPR053791">
    <property type="entry name" value="MFS_Tri12-like"/>
</dbReference>
<dbReference type="InterPro" id="IPR036259">
    <property type="entry name" value="MFS_trans_sf"/>
</dbReference>
<evidence type="ECO:0000256" key="4">
    <source>
        <dbReference type="ARBA" id="ARBA00022989"/>
    </source>
</evidence>
<feature type="transmembrane region" description="Helical" evidence="6">
    <location>
        <begin position="344"/>
        <end position="366"/>
    </location>
</feature>
<feature type="transmembrane region" description="Helical" evidence="6">
    <location>
        <begin position="264"/>
        <end position="286"/>
    </location>
</feature>
<feature type="transmembrane region" description="Helical" evidence="6">
    <location>
        <begin position="399"/>
        <end position="418"/>
    </location>
</feature>
<sequence length="595" mass="63441">MSDHSFSANEKGEISTTENVDNDLRRVRTEDEDYKFTFGKFLATLAFQQGYMADVFVIIMSSTILQDINRSIGPNPNYTWVAITPTLGAAVVSPLVGRMSDIFGRRNFLLAGNVLGFIGCAIAATADNINTVIGGSVLIGVGSGLHQTAWACLAEVVPKNYRSVASGIFESTLALAQAFGPVIGTVMVKYASWRAAYWLPFAMNFFAGSLVFFFYHPVNQYIREEGKTVWQQALALDWIGTFLLISGLVLFLLGITFGGSQFPWVSAGTLAPLCIGFVLLVILGFYEAYADITYPIFPPAIFKLVRGFTVVLISVFLVGMIYYATAVLWAEQVGALYTTDPLKIGWYASATGFGGMTFGPICGYVFKNVGHARILVTIAVGTMGLCCGLQAIVTPGSHIASTILVYLIGGFLSSANVFQVTIVQLTVSHEYIGVATALITTARSVGGSVATAIYTSILKNKLIAFIPKYLALPLALAGVAPASLPAVIGALTTGTGLEALATLTPAQLGIGIYGVKESFAHAFRVVYLVTIAFGVLGTLAVCFTANVDHLMTRKVDIKLEEGAHLHGAVDTGEGHVIHHGEKGNETCTASTDVFE</sequence>
<dbReference type="PANTHER" id="PTHR23501">
    <property type="entry name" value="MAJOR FACILITATOR SUPERFAMILY"/>
    <property type="match status" value="1"/>
</dbReference>
<keyword evidence="2" id="KW-0813">Transport</keyword>
<feature type="transmembrane region" description="Helical" evidence="6">
    <location>
        <begin position="525"/>
        <end position="545"/>
    </location>
</feature>
<dbReference type="InterPro" id="IPR020846">
    <property type="entry name" value="MFS_dom"/>
</dbReference>
<reference evidence="8" key="1">
    <citation type="journal article" date="2020" name="Stud. Mycol.">
        <title>101 Dothideomycetes genomes: a test case for predicting lifestyles and emergence of pathogens.</title>
        <authorList>
            <person name="Haridas S."/>
            <person name="Albert R."/>
            <person name="Binder M."/>
            <person name="Bloem J."/>
            <person name="Labutti K."/>
            <person name="Salamov A."/>
            <person name="Andreopoulos B."/>
            <person name="Baker S."/>
            <person name="Barry K."/>
            <person name="Bills G."/>
            <person name="Bluhm B."/>
            <person name="Cannon C."/>
            <person name="Castanera R."/>
            <person name="Culley D."/>
            <person name="Daum C."/>
            <person name="Ezra D."/>
            <person name="Gonzalez J."/>
            <person name="Henrissat B."/>
            <person name="Kuo A."/>
            <person name="Liang C."/>
            <person name="Lipzen A."/>
            <person name="Lutzoni F."/>
            <person name="Magnuson J."/>
            <person name="Mondo S."/>
            <person name="Nolan M."/>
            <person name="Ohm R."/>
            <person name="Pangilinan J."/>
            <person name="Park H.-J."/>
            <person name="Ramirez L."/>
            <person name="Alfaro M."/>
            <person name="Sun H."/>
            <person name="Tritt A."/>
            <person name="Yoshinaga Y."/>
            <person name="Zwiers L.-H."/>
            <person name="Turgeon B."/>
            <person name="Goodwin S."/>
            <person name="Spatafora J."/>
            <person name="Crous P."/>
            <person name="Grigoriev I."/>
        </authorList>
    </citation>
    <scope>NUCLEOTIDE SEQUENCE</scope>
    <source>
        <strain evidence="8">CBS 269.34</strain>
    </source>
</reference>
<evidence type="ECO:0000313" key="8">
    <source>
        <dbReference type="EMBL" id="KAF2491932.1"/>
    </source>
</evidence>
<dbReference type="Pfam" id="PF06609">
    <property type="entry name" value="TRI12"/>
    <property type="match status" value="1"/>
</dbReference>
<evidence type="ECO:0000313" key="9">
    <source>
        <dbReference type="Proteomes" id="UP000799750"/>
    </source>
</evidence>
<evidence type="ECO:0000256" key="2">
    <source>
        <dbReference type="ARBA" id="ARBA00022448"/>
    </source>
</evidence>
<evidence type="ECO:0000256" key="5">
    <source>
        <dbReference type="ARBA" id="ARBA00023136"/>
    </source>
</evidence>
<dbReference type="PROSITE" id="PS50850">
    <property type="entry name" value="MFS"/>
    <property type="match status" value="1"/>
</dbReference>
<dbReference type="EMBL" id="MU004194">
    <property type="protein sequence ID" value="KAF2491932.1"/>
    <property type="molecule type" value="Genomic_DNA"/>
</dbReference>
<feature type="transmembrane region" description="Helical" evidence="6">
    <location>
        <begin position="469"/>
        <end position="491"/>
    </location>
</feature>
<feature type="transmembrane region" description="Helical" evidence="6">
    <location>
        <begin position="197"/>
        <end position="215"/>
    </location>
</feature>
<dbReference type="AlphaFoldDB" id="A0A6A6QI89"/>